<keyword evidence="2" id="KW-1185">Reference proteome</keyword>
<gene>
    <name evidence="1" type="ORF">KBO27_26690</name>
</gene>
<evidence type="ECO:0000313" key="1">
    <source>
        <dbReference type="EMBL" id="MBQ0927542.1"/>
    </source>
</evidence>
<dbReference type="EMBL" id="JAGPXE010000013">
    <property type="protein sequence ID" value="MBQ0927542.1"/>
    <property type="molecule type" value="Genomic_DNA"/>
</dbReference>
<organism evidence="1 2">
    <name type="scientific">Saccharopolyspora endophytica</name>
    <dbReference type="NCBI Taxonomy" id="543886"/>
    <lineage>
        <taxon>Bacteria</taxon>
        <taxon>Bacillati</taxon>
        <taxon>Actinomycetota</taxon>
        <taxon>Actinomycetes</taxon>
        <taxon>Pseudonocardiales</taxon>
        <taxon>Pseudonocardiaceae</taxon>
        <taxon>Saccharopolyspora</taxon>
    </lineage>
</organism>
<proteinExistence type="predicted"/>
<sequence>MSARTGRGQVAAVPRGFYSSPSVEPGEEGSPVVRFAGEDGRERVFRFAELPLAALHADLAAAFAARVGPGGGRRTQRAATAQWQTLRLFLVVLAGLADPPLRVEELRIRHLERHRLTRLQTCSEKTARKNLQDLMLVLRELPAARLDPALLDYLWQRGHGLDVQSDSRPGYSDRELSAIVAAARSDVAAIRDRIAAGERLLTRFTQEPGLLTDAERKQAEQLADMARTGHVRVDYRDIPFGEQAAARSAAARQLFVVDADLAPLMVYAAALTGRNPETLKELPAQHRVLEGQAVALTVTKRRRGKANALSTVHWSTAADPQRQLSTPGSFYLLLHQLMARSRAFSGTSSVWSIWAGTGRGRYLHVDTAGHIGPFDAELARKLKLGDWARRHGLVDDAGAPLELLLTRIRKTVEVRTAKAVGGHLPSARLTNTAETSYAHYLRHDPFITEWAAEVLTDAITDAEQHARTVAVHPANPQPERVPEHTWRQAHAGELDTLVTSCLDITTGPDGGGQCRESFLTCLHCPNALVLERHLPALLALQDRLQADLDRYDAEHWARRHGQTWQIITTGILPRFSAAQRAAAAQHKPTLPLDLLDGPREAQ</sequence>
<name>A0ABS5DMP5_9PSEU</name>
<reference evidence="1 2" key="1">
    <citation type="submission" date="2021-04" db="EMBL/GenBank/DDBJ databases">
        <title>Whole-genome sequencing of Saccharopolyspora endophytica KCTC 19397.</title>
        <authorList>
            <person name="Ay H."/>
            <person name="Saygin H."/>
            <person name="Sahin N."/>
        </authorList>
    </citation>
    <scope>NUCLEOTIDE SEQUENCE [LARGE SCALE GENOMIC DNA]</scope>
    <source>
        <strain evidence="1 2">KCTC 19397</strain>
    </source>
</reference>
<protein>
    <submittedName>
        <fullName evidence="1">Uncharacterized protein</fullName>
    </submittedName>
</protein>
<dbReference type="Proteomes" id="UP000674084">
    <property type="component" value="Unassembled WGS sequence"/>
</dbReference>
<accession>A0ABS5DMP5</accession>
<evidence type="ECO:0000313" key="2">
    <source>
        <dbReference type="Proteomes" id="UP000674084"/>
    </source>
</evidence>
<dbReference type="RefSeq" id="WP_210972594.1">
    <property type="nucleotide sequence ID" value="NZ_JAGPXE010000013.1"/>
</dbReference>
<comment type="caution">
    <text evidence="1">The sequence shown here is derived from an EMBL/GenBank/DDBJ whole genome shotgun (WGS) entry which is preliminary data.</text>
</comment>